<feature type="chain" id="PRO_5041920367" description="Peptidase S1 domain-containing protein" evidence="8">
    <location>
        <begin position="20"/>
        <end position="453"/>
    </location>
</feature>
<keyword evidence="6" id="KW-1015">Disulfide bond</keyword>
<dbReference type="InterPro" id="IPR043504">
    <property type="entry name" value="Peptidase_S1_PA_chymotrypsin"/>
</dbReference>
<evidence type="ECO:0000256" key="8">
    <source>
        <dbReference type="SAM" id="SignalP"/>
    </source>
</evidence>
<evidence type="ECO:0000256" key="6">
    <source>
        <dbReference type="ARBA" id="ARBA00023157"/>
    </source>
</evidence>
<keyword evidence="11" id="KW-1185">Reference proteome</keyword>
<comment type="caution">
    <text evidence="10">The sequence shown here is derived from an EMBL/GenBank/DDBJ whole genome shotgun (WGS) entry which is preliminary data.</text>
</comment>
<gene>
    <name evidence="10" type="ORF">CTEN210_11713</name>
</gene>
<dbReference type="Pfam" id="PF00089">
    <property type="entry name" value="Trypsin"/>
    <property type="match status" value="1"/>
</dbReference>
<dbReference type="EMBL" id="BLLK01000047">
    <property type="protein sequence ID" value="GFH55237.1"/>
    <property type="molecule type" value="Genomic_DNA"/>
</dbReference>
<evidence type="ECO:0000256" key="7">
    <source>
        <dbReference type="RuleBase" id="RU363034"/>
    </source>
</evidence>
<feature type="domain" description="Peptidase S1" evidence="9">
    <location>
        <begin position="44"/>
        <end position="277"/>
    </location>
</feature>
<protein>
    <recommendedName>
        <fullName evidence="9">Peptidase S1 domain-containing protein</fullName>
    </recommendedName>
</protein>
<dbReference type="InterPro" id="IPR001254">
    <property type="entry name" value="Trypsin_dom"/>
</dbReference>
<keyword evidence="5" id="KW-0843">Virulence</keyword>
<dbReference type="Proteomes" id="UP001054902">
    <property type="component" value="Unassembled WGS sequence"/>
</dbReference>
<dbReference type="PRINTS" id="PR00722">
    <property type="entry name" value="CHYMOTRYPSIN"/>
</dbReference>
<dbReference type="InterPro" id="IPR001314">
    <property type="entry name" value="Peptidase_S1A"/>
</dbReference>
<evidence type="ECO:0000313" key="10">
    <source>
        <dbReference type="EMBL" id="GFH55237.1"/>
    </source>
</evidence>
<dbReference type="SMART" id="SM00020">
    <property type="entry name" value="Tryp_SPc"/>
    <property type="match status" value="1"/>
</dbReference>
<dbReference type="PANTHER" id="PTHR24276:SF91">
    <property type="entry name" value="AT26814P-RELATED"/>
    <property type="match status" value="1"/>
</dbReference>
<keyword evidence="2 7" id="KW-0645">Protease</keyword>
<dbReference type="GO" id="GO:0006508">
    <property type="term" value="P:proteolysis"/>
    <property type="evidence" value="ECO:0007669"/>
    <property type="project" value="UniProtKB-KW"/>
</dbReference>
<dbReference type="InterPro" id="IPR009003">
    <property type="entry name" value="Peptidase_S1_PA"/>
</dbReference>
<dbReference type="PANTHER" id="PTHR24276">
    <property type="entry name" value="POLYSERASE-RELATED"/>
    <property type="match status" value="1"/>
</dbReference>
<reference evidence="10 11" key="1">
    <citation type="journal article" date="2021" name="Sci. Rep.">
        <title>The genome of the diatom Chaetoceros tenuissimus carries an ancient integrated fragment of an extant virus.</title>
        <authorList>
            <person name="Hongo Y."/>
            <person name="Kimura K."/>
            <person name="Takaki Y."/>
            <person name="Yoshida Y."/>
            <person name="Baba S."/>
            <person name="Kobayashi G."/>
            <person name="Nagasaki K."/>
            <person name="Hano T."/>
            <person name="Tomaru Y."/>
        </authorList>
    </citation>
    <scope>NUCLEOTIDE SEQUENCE [LARGE SCALE GENOMIC DNA]</scope>
    <source>
        <strain evidence="10 11">NIES-3715</strain>
    </source>
</reference>
<accession>A0AAD3D089</accession>
<dbReference type="PROSITE" id="PS00135">
    <property type="entry name" value="TRYPSIN_SER"/>
    <property type="match status" value="1"/>
</dbReference>
<evidence type="ECO:0000256" key="4">
    <source>
        <dbReference type="ARBA" id="ARBA00022825"/>
    </source>
</evidence>
<evidence type="ECO:0000259" key="9">
    <source>
        <dbReference type="PROSITE" id="PS50240"/>
    </source>
</evidence>
<dbReference type="AlphaFoldDB" id="A0AAD3D089"/>
<dbReference type="GO" id="GO:0004252">
    <property type="term" value="F:serine-type endopeptidase activity"/>
    <property type="evidence" value="ECO:0007669"/>
    <property type="project" value="InterPro"/>
</dbReference>
<dbReference type="FunFam" id="2.40.10.10:FF:000036">
    <property type="entry name" value="Trypsin beta"/>
    <property type="match status" value="1"/>
</dbReference>
<evidence type="ECO:0000256" key="5">
    <source>
        <dbReference type="ARBA" id="ARBA00023026"/>
    </source>
</evidence>
<name>A0AAD3D089_9STRA</name>
<dbReference type="Gene3D" id="2.40.10.10">
    <property type="entry name" value="Trypsin-like serine proteases"/>
    <property type="match status" value="1"/>
</dbReference>
<dbReference type="PROSITE" id="PS50240">
    <property type="entry name" value="TRYPSIN_DOM"/>
    <property type="match status" value="1"/>
</dbReference>
<keyword evidence="8" id="KW-0732">Signal</keyword>
<comment type="similarity">
    <text evidence="1">Belongs to the peptidase S1 family.</text>
</comment>
<feature type="signal peptide" evidence="8">
    <location>
        <begin position="1"/>
        <end position="19"/>
    </location>
</feature>
<keyword evidence="3 7" id="KW-0378">Hydrolase</keyword>
<evidence type="ECO:0000256" key="2">
    <source>
        <dbReference type="ARBA" id="ARBA00022670"/>
    </source>
</evidence>
<proteinExistence type="inferred from homology"/>
<dbReference type="SUPFAM" id="SSF50494">
    <property type="entry name" value="Trypsin-like serine proteases"/>
    <property type="match status" value="1"/>
</dbReference>
<evidence type="ECO:0000313" key="11">
    <source>
        <dbReference type="Proteomes" id="UP001054902"/>
    </source>
</evidence>
<dbReference type="InterPro" id="IPR018114">
    <property type="entry name" value="TRYPSIN_HIS"/>
</dbReference>
<evidence type="ECO:0000256" key="1">
    <source>
        <dbReference type="ARBA" id="ARBA00007664"/>
    </source>
</evidence>
<dbReference type="CDD" id="cd00190">
    <property type="entry name" value="Tryp_SPc"/>
    <property type="match status" value="1"/>
</dbReference>
<organism evidence="10 11">
    <name type="scientific">Chaetoceros tenuissimus</name>
    <dbReference type="NCBI Taxonomy" id="426638"/>
    <lineage>
        <taxon>Eukaryota</taxon>
        <taxon>Sar</taxon>
        <taxon>Stramenopiles</taxon>
        <taxon>Ochrophyta</taxon>
        <taxon>Bacillariophyta</taxon>
        <taxon>Coscinodiscophyceae</taxon>
        <taxon>Chaetocerotophycidae</taxon>
        <taxon>Chaetocerotales</taxon>
        <taxon>Chaetocerotaceae</taxon>
        <taxon>Chaetoceros</taxon>
    </lineage>
</organism>
<dbReference type="InterPro" id="IPR033116">
    <property type="entry name" value="TRYPSIN_SER"/>
</dbReference>
<keyword evidence="4 7" id="KW-0720">Serine protease</keyword>
<dbReference type="PROSITE" id="PS00134">
    <property type="entry name" value="TRYPSIN_HIS"/>
    <property type="match status" value="1"/>
</dbReference>
<evidence type="ECO:0000256" key="3">
    <source>
        <dbReference type="ARBA" id="ARBA00022801"/>
    </source>
</evidence>
<dbReference type="InterPro" id="IPR050430">
    <property type="entry name" value="Peptidase_S1"/>
</dbReference>
<sequence length="453" mass="49750">MKIATVAPFLLSLFASTQANESDGFLQDVVRAVEQQEETAEQRIVGGTQVPKDSYPWFVEWDRTISICGGTLISSEYILTAAHCVAGNQAKLTSRGNMHIGSLCRYSGNCNQDQEKIRVDNVYLPSNWNASKLQYDAALIRLKQPSSMTPANIDINGASENYTSSTLLTAIGYGWLDWDSKKLPNHLQHVDVPFVPDNVCWNKFKNSGLKYHEDSMICAAGDGKDACAGDSGGPLFDKQKNIVSGIVSWGIECAHPNYPGVYTRVSSVAPWLKQVVCASNSHQNMNDLPSWCPNAPAPTAVEPVPAPPVPAPVQEPVPVTLPPSTSAPTASPVDPTPTPPKIGCTNYRFALKNDQTKSTSKMVLRSEKNRRMLKMVVNNIGQYKSNDVCIPNRKCWRVIFVDKKGNGLCDPDPGAGFLRVLKLNDEREVEETVFNSSFCGKRKKIIWVGDCQK</sequence>